<comment type="caution">
    <text evidence="1">The sequence shown here is derived from an EMBL/GenBank/DDBJ whole genome shotgun (WGS) entry which is preliminary data.</text>
</comment>
<accession>A0ABW6S527</accession>
<dbReference type="RefSeq" id="WP_169541899.1">
    <property type="nucleotide sequence ID" value="NZ_JBIAQY010000010.1"/>
</dbReference>
<proteinExistence type="predicted"/>
<dbReference type="Proteomes" id="UP001601992">
    <property type="component" value="Unassembled WGS sequence"/>
</dbReference>
<sequence length="127" mass="13694">MPDQAAGQGFSCRVWSAATGGAPEVRVLMRADDDAADVEIHVIQDVIDAVEVALQRSERYGRRLIVPRSRVYAVVLQSVIADARRHHLRATLDSADILDVIMEDDLPSPDVANPVADAVAAYTACAN</sequence>
<organism evidence="1 2">
    <name type="scientific">Nocardia jiangxiensis</name>
    <dbReference type="NCBI Taxonomy" id="282685"/>
    <lineage>
        <taxon>Bacteria</taxon>
        <taxon>Bacillati</taxon>
        <taxon>Actinomycetota</taxon>
        <taxon>Actinomycetes</taxon>
        <taxon>Mycobacteriales</taxon>
        <taxon>Nocardiaceae</taxon>
        <taxon>Nocardia</taxon>
    </lineage>
</organism>
<dbReference type="EMBL" id="JBIAQY010000010">
    <property type="protein sequence ID" value="MFF3571411.1"/>
    <property type="molecule type" value="Genomic_DNA"/>
</dbReference>
<reference evidence="1 2" key="1">
    <citation type="submission" date="2024-10" db="EMBL/GenBank/DDBJ databases">
        <title>The Natural Products Discovery Center: Release of the First 8490 Sequenced Strains for Exploring Actinobacteria Biosynthetic Diversity.</title>
        <authorList>
            <person name="Kalkreuter E."/>
            <person name="Kautsar S.A."/>
            <person name="Yang D."/>
            <person name="Bader C.D."/>
            <person name="Teijaro C.N."/>
            <person name="Fluegel L."/>
            <person name="Davis C.M."/>
            <person name="Simpson J.R."/>
            <person name="Lauterbach L."/>
            <person name="Steele A.D."/>
            <person name="Gui C."/>
            <person name="Meng S."/>
            <person name="Li G."/>
            <person name="Viehrig K."/>
            <person name="Ye F."/>
            <person name="Su P."/>
            <person name="Kiefer A.F."/>
            <person name="Nichols A."/>
            <person name="Cepeda A.J."/>
            <person name="Yan W."/>
            <person name="Fan B."/>
            <person name="Jiang Y."/>
            <person name="Adhikari A."/>
            <person name="Zheng C.-J."/>
            <person name="Schuster L."/>
            <person name="Cowan T.M."/>
            <person name="Smanski M.J."/>
            <person name="Chevrette M.G."/>
            <person name="De Carvalho L.P.S."/>
            <person name="Shen B."/>
        </authorList>
    </citation>
    <scope>NUCLEOTIDE SEQUENCE [LARGE SCALE GENOMIC DNA]</scope>
    <source>
        <strain evidence="1 2">NPDC002593</strain>
    </source>
</reference>
<evidence type="ECO:0000313" key="1">
    <source>
        <dbReference type="EMBL" id="MFF3571411.1"/>
    </source>
</evidence>
<keyword evidence="2" id="KW-1185">Reference proteome</keyword>
<evidence type="ECO:0000313" key="2">
    <source>
        <dbReference type="Proteomes" id="UP001601992"/>
    </source>
</evidence>
<protein>
    <submittedName>
        <fullName evidence="1">Uncharacterized protein</fullName>
    </submittedName>
</protein>
<name>A0ABW6S527_9NOCA</name>
<gene>
    <name evidence="1" type="ORF">ACFYXQ_26890</name>
</gene>